<dbReference type="InterPro" id="IPR015919">
    <property type="entry name" value="Cadherin-like_sf"/>
</dbReference>
<dbReference type="GO" id="GO:0016342">
    <property type="term" value="C:catenin complex"/>
    <property type="evidence" value="ECO:0007669"/>
    <property type="project" value="TreeGrafter"/>
</dbReference>
<evidence type="ECO:0000256" key="6">
    <source>
        <dbReference type="ARBA" id="ARBA00023136"/>
    </source>
</evidence>
<evidence type="ECO:0000313" key="12">
    <source>
        <dbReference type="Proteomes" id="UP000502823"/>
    </source>
</evidence>
<feature type="compositionally biased region" description="Polar residues" evidence="8">
    <location>
        <begin position="1529"/>
        <end position="1543"/>
    </location>
</feature>
<organism evidence="11 12">
    <name type="scientific">Coptotermes formosanus</name>
    <name type="common">Formosan subterranean termite</name>
    <dbReference type="NCBI Taxonomy" id="36987"/>
    <lineage>
        <taxon>Eukaryota</taxon>
        <taxon>Metazoa</taxon>
        <taxon>Ecdysozoa</taxon>
        <taxon>Arthropoda</taxon>
        <taxon>Hexapoda</taxon>
        <taxon>Insecta</taxon>
        <taxon>Pterygota</taxon>
        <taxon>Neoptera</taxon>
        <taxon>Polyneoptera</taxon>
        <taxon>Dictyoptera</taxon>
        <taxon>Blattodea</taxon>
        <taxon>Blattoidea</taxon>
        <taxon>Termitoidae</taxon>
        <taxon>Rhinotermitidae</taxon>
        <taxon>Coptotermes</taxon>
    </lineage>
</organism>
<sequence length="1707" mass="192891">MLSLVLLLLLLATVTAGNYPVLDVSTSMRMLLVPVDTKVGSAIYRLRGTDSDFDFPLHFDIFGAGADPVVRIENLPCSRNQSFCEANVLLARNLELGRVYDLKLRLRDTRGDTTTVPCTIRPTNSSTPTDTIFPHLPLLVIVPENTKVGAELDYVIARKNPKNTRHAGLELWGSPNFAIRQSLASPDTVNGTIVLSKELDFEKQSMYMLTVFAVDAYAEPDNDTRNLAGFMLAVAVQDVQDMPPVFTNVPPVTVLNNTLQKGDVVLEVHAEDGDKGSPRELRYGVVSEGNPFVPFFNIDQKTGELSLAKPLKELRKITQPHQPILLTIMAEEVKTGVHEPFAMSSTVLVALIMAELDNTPPYFDSDKRGRQQLSSERPVHMKSHGVIWQKAVIMTTHILNLATTCRWVVLTSRVQDTPVLHGRNTKRPWTQLCRSGKEEISAIAENLTAVFCQVTIIAISTVLPDFIEAREVGPKTSLSSSAQVTVYIRDQNDNPPVFRDSIYRAELTENATAGTKVIQVAADDVDEGENGEIAYTSILRDNNSLQIDNKSGWITVKTNRHIFDRENAKEFQLYVVAADRNGKGNSATATLLITVFDVNDHAPTFTRRDYEFVLTKDLTGMTSPALITAFDGDAESPNNEVRYEIVSGNRNEMFHIDTRTGLLTVRNTELSSKIREESKIQKFNLLVRAYDLGVPYKSNTVPVLVYPPEPNARNMTFILNGYPVDPKETEEMLSKVTGGRVKIQNVQPLPVRKIRSEDSGKSSDEKSVVSARVLYDDNPTVDLTQIQSVLRNNQSTTVVYKQEKVKIQKVFIVFLSAEWVGHRREAWSADQRQERRQSWRFNRRNVPNKEHEDFRNVLDDRQHIYDINGPAAASVSMRGPEDRHSLHSLPAQHIRLRDRPTVIYTRELQDLQRQADLGHRDIYLEDIEGTEYRPEGQTLDTRTVRGRIPQREIRINAEEDHDTDSMRRHEVERGSDLGRGSDYRRNDGNRDMDKEGREYRFLLHRGSDQRALYAHADAEAAANLSTVIPSRREQFYIRDGDAEILRLVTRGRSLDEQEFAQVGPQPQQRPMTLVPPREHRGVRADDGKEIIMQRFMEDQRNNSSSQQAEDTDDRGLLTSLHQHDALVRRLLEDEARLNNTLLLTEALVAQRQHEQFLATAGENIETQSLPGQTTMATQTDVDSSTQTDPLHLLRPPRRRARSDNDDSYTEEEEQDGEVDKKDAVKLNSSGNAIYGFWIKKHRSRRRRNSFYRGDLRAKRAGGKGGFLVSGKRHKIKTPILEETESALEAAEGQHDYNAFSSYAQNKTSMLRRRKNKAKIATTSGEMEVTILPNQLQNYPEDAEETPTDSLEEGSPSNKKYARRDINTDSHRTQKTVSTSAGDVRHVNFEDGGGLSSKVQHTEFEGSEVRGNNSDKWSISGSKRQPLPEKGRAQALTDPASTDSSGRPSEQQSSAEAKDRERHTVPESIYERNINQMRSNRSDTGSDALTLSRIFRRNSIPNNEKFDKKNRSSRRGSLSEPGRTEVPDLSQRQTVSSRAKSVSHINKVGKGNEDLSLSGPVARKGSRYMEWYKTKREERERKKQEEKEEQKDKQKKKHKPNQNNLTDTKAAKNSEKGKRRPLTENRGQRKVEEVDVDKELERAEEQILKVTVLDDDMDSGIAMSSMVMGGGGRKKRNQQLLEKKSVFTIAYDDMQTKQLRPDSSSPAY</sequence>
<gene>
    <name evidence="11" type="ORF">Cfor_02755</name>
</gene>
<dbReference type="Pfam" id="PF00028">
    <property type="entry name" value="Cadherin"/>
    <property type="match status" value="2"/>
</dbReference>
<feature type="domain" description="Cadherin" evidence="10">
    <location>
        <begin position="606"/>
        <end position="717"/>
    </location>
</feature>
<feature type="chain" id="PRO_5026785518" description="Cadherin domain-containing protein" evidence="9">
    <location>
        <begin position="17"/>
        <end position="1707"/>
    </location>
</feature>
<feature type="compositionally biased region" description="Basic and acidic residues" evidence="8">
    <location>
        <begin position="1455"/>
        <end position="1464"/>
    </location>
</feature>
<dbReference type="OrthoDB" id="8188793at2759"/>
<feature type="domain" description="Cadherin" evidence="10">
    <location>
        <begin position="499"/>
        <end position="605"/>
    </location>
</feature>
<feature type="compositionally biased region" description="Polar residues" evidence="8">
    <location>
        <begin position="1409"/>
        <end position="1422"/>
    </location>
</feature>
<feature type="domain" description="Cadherin" evidence="10">
    <location>
        <begin position="262"/>
        <end position="363"/>
    </location>
</feature>
<keyword evidence="9" id="KW-0732">Signal</keyword>
<feature type="compositionally biased region" description="Polar residues" evidence="8">
    <location>
        <begin position="1472"/>
        <end position="1488"/>
    </location>
</feature>
<feature type="region of interest" description="Disordered" evidence="8">
    <location>
        <begin position="952"/>
        <end position="992"/>
    </location>
</feature>
<feature type="compositionally biased region" description="Acidic residues" evidence="8">
    <location>
        <begin position="1205"/>
        <end position="1216"/>
    </location>
</feature>
<dbReference type="FunFam" id="2.60.40.60:FF:000020">
    <property type="entry name" value="Dachsous cadherin-related 1b"/>
    <property type="match status" value="1"/>
</dbReference>
<dbReference type="PROSITE" id="PS50268">
    <property type="entry name" value="CADHERIN_2"/>
    <property type="match status" value="5"/>
</dbReference>
<dbReference type="Gene3D" id="2.60.40.60">
    <property type="entry name" value="Cadherins"/>
    <property type="match status" value="4"/>
</dbReference>
<dbReference type="GO" id="GO:0005509">
    <property type="term" value="F:calcium ion binding"/>
    <property type="evidence" value="ECO:0007669"/>
    <property type="project" value="UniProtKB-UniRule"/>
</dbReference>
<dbReference type="GO" id="GO:0016477">
    <property type="term" value="P:cell migration"/>
    <property type="evidence" value="ECO:0007669"/>
    <property type="project" value="TreeGrafter"/>
</dbReference>
<evidence type="ECO:0000313" key="11">
    <source>
        <dbReference type="EMBL" id="GFG34733.1"/>
    </source>
</evidence>
<dbReference type="PROSITE" id="PS00232">
    <property type="entry name" value="CADHERIN_1"/>
    <property type="match status" value="2"/>
</dbReference>
<feature type="compositionally biased region" description="Basic and acidic residues" evidence="8">
    <location>
        <begin position="1572"/>
        <end position="1591"/>
    </location>
</feature>
<comment type="caution">
    <text evidence="11">The sequence shown here is derived from an EMBL/GenBank/DDBJ whole genome shotgun (WGS) entry which is preliminary data.</text>
</comment>
<evidence type="ECO:0000256" key="9">
    <source>
        <dbReference type="SAM" id="SignalP"/>
    </source>
</evidence>
<dbReference type="GO" id="GO:0007156">
    <property type="term" value="P:homophilic cell adhesion via plasma membrane adhesion molecules"/>
    <property type="evidence" value="ECO:0007669"/>
    <property type="project" value="InterPro"/>
</dbReference>
<evidence type="ECO:0000256" key="8">
    <source>
        <dbReference type="SAM" id="MobiDB-lite"/>
    </source>
</evidence>
<feature type="domain" description="Cadherin" evidence="10">
    <location>
        <begin position="467"/>
        <end position="498"/>
    </location>
</feature>
<feature type="compositionally biased region" description="Acidic residues" evidence="8">
    <location>
        <begin position="1340"/>
        <end position="1351"/>
    </location>
</feature>
<dbReference type="PANTHER" id="PTHR24027:SF438">
    <property type="entry name" value="CADHERIN 23"/>
    <property type="match status" value="1"/>
</dbReference>
<dbReference type="PANTHER" id="PTHR24027">
    <property type="entry name" value="CADHERIN-23"/>
    <property type="match status" value="1"/>
</dbReference>
<dbReference type="InterPro" id="IPR039808">
    <property type="entry name" value="Cadherin"/>
</dbReference>
<dbReference type="Proteomes" id="UP000502823">
    <property type="component" value="Unassembled WGS sequence"/>
</dbReference>
<comment type="subcellular location">
    <subcellularLocation>
        <location evidence="1">Membrane</location>
    </subcellularLocation>
</comment>
<keyword evidence="3" id="KW-0677">Repeat</keyword>
<dbReference type="GO" id="GO:0009653">
    <property type="term" value="P:anatomical structure morphogenesis"/>
    <property type="evidence" value="ECO:0007669"/>
    <property type="project" value="UniProtKB-ARBA"/>
</dbReference>
<evidence type="ECO:0000256" key="3">
    <source>
        <dbReference type="ARBA" id="ARBA00022737"/>
    </source>
</evidence>
<dbReference type="InterPro" id="IPR002126">
    <property type="entry name" value="Cadherin-like_dom"/>
</dbReference>
<feature type="compositionally biased region" description="Basic and acidic residues" evidence="8">
    <location>
        <begin position="1362"/>
        <end position="1371"/>
    </location>
</feature>
<evidence type="ECO:0000259" key="10">
    <source>
        <dbReference type="PROSITE" id="PS50268"/>
    </source>
</evidence>
<keyword evidence="2" id="KW-0812">Transmembrane</keyword>
<evidence type="ECO:0000256" key="7">
    <source>
        <dbReference type="PROSITE-ProRule" id="PRU00043"/>
    </source>
</evidence>
<name>A0A6L2PQ78_COPFO</name>
<evidence type="ECO:0000256" key="2">
    <source>
        <dbReference type="ARBA" id="ARBA00022692"/>
    </source>
</evidence>
<keyword evidence="6" id="KW-0472">Membrane</keyword>
<keyword evidence="4 7" id="KW-0106">Calcium</keyword>
<dbReference type="GO" id="GO:0045296">
    <property type="term" value="F:cadherin binding"/>
    <property type="evidence" value="ECO:0007669"/>
    <property type="project" value="TreeGrafter"/>
</dbReference>
<feature type="region of interest" description="Disordered" evidence="8">
    <location>
        <begin position="1572"/>
        <end position="1636"/>
    </location>
</feature>
<dbReference type="SMART" id="SM00112">
    <property type="entry name" value="CA"/>
    <property type="match status" value="4"/>
</dbReference>
<protein>
    <recommendedName>
        <fullName evidence="10">Cadherin domain-containing protein</fullName>
    </recommendedName>
</protein>
<feature type="region of interest" description="Disordered" evidence="8">
    <location>
        <begin position="1163"/>
        <end position="1224"/>
    </location>
</feature>
<feature type="signal peptide" evidence="9">
    <location>
        <begin position="1"/>
        <end position="16"/>
    </location>
</feature>
<feature type="compositionally biased region" description="Polar residues" evidence="8">
    <location>
        <begin position="1164"/>
        <end position="1176"/>
    </location>
</feature>
<dbReference type="PRINTS" id="PR00205">
    <property type="entry name" value="CADHERIN"/>
</dbReference>
<evidence type="ECO:0000256" key="5">
    <source>
        <dbReference type="ARBA" id="ARBA00022989"/>
    </source>
</evidence>
<dbReference type="GO" id="GO:0060429">
    <property type="term" value="P:epithelium development"/>
    <property type="evidence" value="ECO:0007669"/>
    <property type="project" value="UniProtKB-ARBA"/>
</dbReference>
<reference evidence="12" key="1">
    <citation type="submission" date="2020-01" db="EMBL/GenBank/DDBJ databases">
        <title>Draft genome sequence of the Termite Coptotermes fromosanus.</title>
        <authorList>
            <person name="Itakura S."/>
            <person name="Yosikawa Y."/>
            <person name="Umezawa K."/>
        </authorList>
    </citation>
    <scope>NUCLEOTIDE SEQUENCE [LARGE SCALE GENOMIC DNA]</scope>
</reference>
<dbReference type="CDD" id="cd11304">
    <property type="entry name" value="Cadherin_repeat"/>
    <property type="match status" value="4"/>
</dbReference>
<feature type="compositionally biased region" description="Polar residues" evidence="8">
    <location>
        <begin position="1438"/>
        <end position="1454"/>
    </location>
</feature>
<evidence type="ECO:0000256" key="4">
    <source>
        <dbReference type="ARBA" id="ARBA00022837"/>
    </source>
</evidence>
<keyword evidence="5" id="KW-1133">Transmembrane helix</keyword>
<dbReference type="SUPFAM" id="SSF49313">
    <property type="entry name" value="Cadherin-like"/>
    <property type="match status" value="4"/>
</dbReference>
<dbReference type="EMBL" id="BLKM01005568">
    <property type="protein sequence ID" value="GFG34733.1"/>
    <property type="molecule type" value="Genomic_DNA"/>
</dbReference>
<feature type="compositionally biased region" description="Low complexity" evidence="8">
    <location>
        <begin position="1177"/>
        <end position="1193"/>
    </location>
</feature>
<dbReference type="InterPro" id="IPR020894">
    <property type="entry name" value="Cadherin_CS"/>
</dbReference>
<dbReference type="GO" id="GO:0008013">
    <property type="term" value="F:beta-catenin binding"/>
    <property type="evidence" value="ECO:0007669"/>
    <property type="project" value="TreeGrafter"/>
</dbReference>
<feature type="domain" description="Cadherin" evidence="10">
    <location>
        <begin position="149"/>
        <end position="246"/>
    </location>
</feature>
<evidence type="ECO:0000256" key="1">
    <source>
        <dbReference type="ARBA" id="ARBA00004370"/>
    </source>
</evidence>
<accession>A0A6L2PQ78</accession>
<feature type="region of interest" description="Disordered" evidence="8">
    <location>
        <begin position="1336"/>
        <end position="1560"/>
    </location>
</feature>
<feature type="compositionally biased region" description="Basic and acidic residues" evidence="8">
    <location>
        <begin position="1608"/>
        <end position="1636"/>
    </location>
</feature>
<proteinExistence type="predicted"/>
<keyword evidence="12" id="KW-1185">Reference proteome</keyword>
<dbReference type="InParanoid" id="A0A6L2PQ78"/>